<reference evidence="2 3" key="1">
    <citation type="submission" date="2018-03" db="EMBL/GenBank/DDBJ databases">
        <title>Whole genome sequencing of Histamine producing bacteria.</title>
        <authorList>
            <person name="Butler K."/>
        </authorList>
    </citation>
    <scope>NUCLEOTIDE SEQUENCE [LARGE SCALE GENOMIC DNA]</scope>
    <source>
        <strain evidence="2 3">DSM 16190</strain>
    </source>
</reference>
<dbReference type="Gene3D" id="1.10.30.50">
    <property type="match status" value="1"/>
</dbReference>
<dbReference type="Proteomes" id="UP000240904">
    <property type="component" value="Unassembled WGS sequence"/>
</dbReference>
<gene>
    <name evidence="2" type="ORF">C9I89_07910</name>
</gene>
<dbReference type="InterPro" id="IPR003615">
    <property type="entry name" value="HNH_nuc"/>
</dbReference>
<dbReference type="GO" id="GO:0003676">
    <property type="term" value="F:nucleic acid binding"/>
    <property type="evidence" value="ECO:0007669"/>
    <property type="project" value="InterPro"/>
</dbReference>
<proteinExistence type="predicted"/>
<dbReference type="OrthoDB" id="9802901at2"/>
<dbReference type="GO" id="GO:0008270">
    <property type="term" value="F:zinc ion binding"/>
    <property type="evidence" value="ECO:0007669"/>
    <property type="project" value="InterPro"/>
</dbReference>
<protein>
    <recommendedName>
        <fullName evidence="1">HNH domain-containing protein</fullName>
    </recommendedName>
</protein>
<accession>A0A2T3N0A6</accession>
<dbReference type="CDD" id="cd00085">
    <property type="entry name" value="HNHc"/>
    <property type="match status" value="1"/>
</dbReference>
<organism evidence="2 3">
    <name type="scientific">Photobacterium lipolyticum</name>
    <dbReference type="NCBI Taxonomy" id="266810"/>
    <lineage>
        <taxon>Bacteria</taxon>
        <taxon>Pseudomonadati</taxon>
        <taxon>Pseudomonadota</taxon>
        <taxon>Gammaproteobacteria</taxon>
        <taxon>Vibrionales</taxon>
        <taxon>Vibrionaceae</taxon>
        <taxon>Photobacterium</taxon>
    </lineage>
</organism>
<evidence type="ECO:0000313" key="3">
    <source>
        <dbReference type="Proteomes" id="UP000240904"/>
    </source>
</evidence>
<evidence type="ECO:0000259" key="1">
    <source>
        <dbReference type="Pfam" id="PF01844"/>
    </source>
</evidence>
<sequence>MFYPKLKRRTKKEYHNRLGQYYADYRKNYDKIAEDCKHRCVYCDILVDEMGGEGMQLDHFRPQHHFPTLATDPYNLYLSCPKCNVLKSKDWPCSKDPTRPSFVGSVGYLDSFSHQASSFLVVDNEGAIVSLGGPVNYMVKKLSLNRLSRTQIRRKRVIDNKKNNLSSNITMMMGKILKEARDNPSLTKEEILNKLENIQVLQQKINSL</sequence>
<dbReference type="InterPro" id="IPR002711">
    <property type="entry name" value="HNH"/>
</dbReference>
<comment type="caution">
    <text evidence="2">The sequence shown here is derived from an EMBL/GenBank/DDBJ whole genome shotgun (WGS) entry which is preliminary data.</text>
</comment>
<dbReference type="GO" id="GO:0004519">
    <property type="term" value="F:endonuclease activity"/>
    <property type="evidence" value="ECO:0007669"/>
    <property type="project" value="InterPro"/>
</dbReference>
<dbReference type="RefSeq" id="WP_107282817.1">
    <property type="nucleotide sequence ID" value="NZ_PYMC01000004.1"/>
</dbReference>
<dbReference type="EMBL" id="PYMC01000004">
    <property type="protein sequence ID" value="PSW05665.1"/>
    <property type="molecule type" value="Genomic_DNA"/>
</dbReference>
<evidence type="ECO:0000313" key="2">
    <source>
        <dbReference type="EMBL" id="PSW05665.1"/>
    </source>
</evidence>
<dbReference type="Pfam" id="PF01844">
    <property type="entry name" value="HNH"/>
    <property type="match status" value="1"/>
</dbReference>
<name>A0A2T3N0A6_9GAMM</name>
<dbReference type="AlphaFoldDB" id="A0A2T3N0A6"/>
<feature type="domain" description="HNH" evidence="1">
    <location>
        <begin position="40"/>
        <end position="89"/>
    </location>
</feature>
<keyword evidence="3" id="KW-1185">Reference proteome</keyword>